<protein>
    <submittedName>
        <fullName evidence="2">Beta-lactamase class C-like and penicillin binding proteins (PBPs) superfamily</fullName>
    </submittedName>
</protein>
<gene>
    <name evidence="2" type="ORF">AVDCRST_MAG02-2704</name>
</gene>
<dbReference type="Gene3D" id="3.40.710.10">
    <property type="entry name" value="DD-peptidase/beta-lactamase superfamily"/>
    <property type="match status" value="1"/>
</dbReference>
<dbReference type="EMBL" id="CADCVH010000089">
    <property type="protein sequence ID" value="CAA9463885.1"/>
    <property type="molecule type" value="Genomic_DNA"/>
</dbReference>
<sequence>MKRSSWENGLRETLEVLAEKHGVPGTSLAVYHGGETFESATGVLNLKTGVEATPDTLFQIGSITKVYTATLVMLLVQEGKLRLDEPVRAYLPDFRLEDEEAAASITVRQLLAHTSGMEGDQFEDFGRGDDCLERFVEACAGLPQLHRPGQLFSYCNAGYVIAGRIVEVLTGKTWDAALKEMLLDPAGLKESVTLPEDALLHRAAVGHLPDPEGPIDGTPILAPQWMPPRSIGPAGLVTATARDAVSFVRLHLAGGLSVDGERVLSEEIVAEMQQPQIKIVPNALTGLDAWGLGWELYDWGGRRVIGHDGNTIGQNAFMRAFPSEDLVVVLLTNGPGASEVFEGLFPELFAPFGMEPAKDPEPLEAGSLELEPSRFVGKYTRMGIELGVSEGDGGLVMNSAQSGPLSDLAQELENEPMRPAGATTFLVRLPGSEKSYPATFVDIDRSNWLYLGARAHRRSDA</sequence>
<dbReference type="Pfam" id="PF00144">
    <property type="entry name" value="Beta-lactamase"/>
    <property type="match status" value="1"/>
</dbReference>
<feature type="domain" description="Beta-lactamase-related" evidence="1">
    <location>
        <begin position="11"/>
        <end position="337"/>
    </location>
</feature>
<dbReference type="SUPFAM" id="SSF56601">
    <property type="entry name" value="beta-lactamase/transpeptidase-like"/>
    <property type="match status" value="1"/>
</dbReference>
<proteinExistence type="predicted"/>
<dbReference type="AlphaFoldDB" id="A0A6J4R4D4"/>
<evidence type="ECO:0000313" key="2">
    <source>
        <dbReference type="EMBL" id="CAA9463885.1"/>
    </source>
</evidence>
<dbReference type="InterPro" id="IPR012338">
    <property type="entry name" value="Beta-lactam/transpept-like"/>
</dbReference>
<reference evidence="2" key="1">
    <citation type="submission" date="2020-02" db="EMBL/GenBank/DDBJ databases">
        <authorList>
            <person name="Meier V. D."/>
        </authorList>
    </citation>
    <scope>NUCLEOTIDE SEQUENCE</scope>
    <source>
        <strain evidence="2">AVDCRST_MAG02</strain>
    </source>
</reference>
<evidence type="ECO:0000259" key="1">
    <source>
        <dbReference type="Pfam" id="PF00144"/>
    </source>
</evidence>
<organism evidence="2">
    <name type="scientific">uncultured Rubrobacteraceae bacterium</name>
    <dbReference type="NCBI Taxonomy" id="349277"/>
    <lineage>
        <taxon>Bacteria</taxon>
        <taxon>Bacillati</taxon>
        <taxon>Actinomycetota</taxon>
        <taxon>Rubrobacteria</taxon>
        <taxon>Rubrobacterales</taxon>
        <taxon>Rubrobacteraceae</taxon>
        <taxon>environmental samples</taxon>
    </lineage>
</organism>
<name>A0A6J4R4D4_9ACTN</name>
<accession>A0A6J4R4D4</accession>
<dbReference type="InterPro" id="IPR001466">
    <property type="entry name" value="Beta-lactam-related"/>
</dbReference>
<dbReference type="PANTHER" id="PTHR46825">
    <property type="entry name" value="D-ALANYL-D-ALANINE-CARBOXYPEPTIDASE/ENDOPEPTIDASE AMPH"/>
    <property type="match status" value="1"/>
</dbReference>
<dbReference type="PANTHER" id="PTHR46825:SF15">
    <property type="entry name" value="BETA-LACTAMASE-RELATED DOMAIN-CONTAINING PROTEIN"/>
    <property type="match status" value="1"/>
</dbReference>
<dbReference type="InterPro" id="IPR050491">
    <property type="entry name" value="AmpC-like"/>
</dbReference>